<dbReference type="RefSeq" id="WP_051511344.1">
    <property type="nucleotide sequence ID" value="NZ_AVFL01000001.1"/>
</dbReference>
<keyword evidence="2" id="KW-0732">Signal</keyword>
<name>W9HF13_9PROT</name>
<protein>
    <recommendedName>
        <fullName evidence="5">LTXXQ motif family protein</fullName>
    </recommendedName>
</protein>
<comment type="caution">
    <text evidence="3">The sequence shown here is derived from an EMBL/GenBank/DDBJ whole genome shotgun (WGS) entry which is preliminary data.</text>
</comment>
<evidence type="ECO:0000256" key="1">
    <source>
        <dbReference type="SAM" id="MobiDB-lite"/>
    </source>
</evidence>
<dbReference type="EMBL" id="AVFL01000001">
    <property type="protein sequence ID" value="EWY42493.1"/>
    <property type="molecule type" value="Genomic_DNA"/>
</dbReference>
<reference evidence="3 4" key="1">
    <citation type="submission" date="2013-08" db="EMBL/GenBank/DDBJ databases">
        <title>The genome sequence of Skermanella stibiiresistens.</title>
        <authorList>
            <person name="Zhu W."/>
            <person name="Wang G."/>
        </authorList>
    </citation>
    <scope>NUCLEOTIDE SEQUENCE [LARGE SCALE GENOMIC DNA]</scope>
    <source>
        <strain evidence="3 4">SB22</strain>
    </source>
</reference>
<feature type="region of interest" description="Disordered" evidence="1">
    <location>
        <begin position="26"/>
        <end position="64"/>
    </location>
</feature>
<proteinExistence type="predicted"/>
<feature type="compositionally biased region" description="Basic and acidic residues" evidence="1">
    <location>
        <begin position="27"/>
        <end position="36"/>
    </location>
</feature>
<dbReference type="InterPro" id="IPR012899">
    <property type="entry name" value="LTXXQ"/>
</dbReference>
<feature type="signal peptide" evidence="2">
    <location>
        <begin position="1"/>
        <end position="23"/>
    </location>
</feature>
<dbReference type="GO" id="GO:0042597">
    <property type="term" value="C:periplasmic space"/>
    <property type="evidence" value="ECO:0007669"/>
    <property type="project" value="InterPro"/>
</dbReference>
<keyword evidence="4" id="KW-1185">Reference proteome</keyword>
<evidence type="ECO:0000313" key="3">
    <source>
        <dbReference type="EMBL" id="EWY42493.1"/>
    </source>
</evidence>
<dbReference type="Proteomes" id="UP000019486">
    <property type="component" value="Unassembled WGS sequence"/>
</dbReference>
<dbReference type="STRING" id="1385369.N825_00845"/>
<dbReference type="OrthoDB" id="7283650at2"/>
<evidence type="ECO:0008006" key="5">
    <source>
        <dbReference type="Google" id="ProtNLM"/>
    </source>
</evidence>
<dbReference type="Pfam" id="PF07813">
    <property type="entry name" value="LTXXQ"/>
    <property type="match status" value="1"/>
</dbReference>
<sequence>MLFLTRTMLPVFALVAMMAAAQAQTIDQDHTSHHPDGTGAAQPQEVPNAGQAGNAPVTGQGMGSGMVVQPGTQQPRGQTNMMGDMGMMGNMGQMMPMMRQMMMGRQDGMGMPFEHVEGRIAFLKTELRITDAQKPQWDAFANTLRESARTHQSMHEQMTKGGMPSSWPERLAFQQKSLSARLNSLNDLEAAAKPLYASLTEEQRKIADQLLSGPMGMM</sequence>
<accession>W9HF13</accession>
<organism evidence="3 4">
    <name type="scientific">Skermanella stibiiresistens SB22</name>
    <dbReference type="NCBI Taxonomy" id="1385369"/>
    <lineage>
        <taxon>Bacteria</taxon>
        <taxon>Pseudomonadati</taxon>
        <taxon>Pseudomonadota</taxon>
        <taxon>Alphaproteobacteria</taxon>
        <taxon>Rhodospirillales</taxon>
        <taxon>Azospirillaceae</taxon>
        <taxon>Skermanella</taxon>
    </lineage>
</organism>
<evidence type="ECO:0000256" key="2">
    <source>
        <dbReference type="SAM" id="SignalP"/>
    </source>
</evidence>
<dbReference type="AlphaFoldDB" id="W9HF13"/>
<evidence type="ECO:0000313" key="4">
    <source>
        <dbReference type="Proteomes" id="UP000019486"/>
    </source>
</evidence>
<gene>
    <name evidence="3" type="ORF">N825_00845</name>
</gene>
<feature type="chain" id="PRO_5004923689" description="LTXXQ motif family protein" evidence="2">
    <location>
        <begin position="24"/>
        <end position="218"/>
    </location>
</feature>